<accession>X0UTT1</accession>
<organism evidence="2">
    <name type="scientific">marine sediment metagenome</name>
    <dbReference type="NCBI Taxonomy" id="412755"/>
    <lineage>
        <taxon>unclassified sequences</taxon>
        <taxon>metagenomes</taxon>
        <taxon>ecological metagenomes</taxon>
    </lineage>
</organism>
<evidence type="ECO:0000259" key="1">
    <source>
        <dbReference type="Pfam" id="PF19878"/>
    </source>
</evidence>
<dbReference type="PROSITE" id="PS51257">
    <property type="entry name" value="PROKAR_LIPOPROTEIN"/>
    <property type="match status" value="1"/>
</dbReference>
<dbReference type="SUPFAM" id="SSF53474">
    <property type="entry name" value="alpha/beta-Hydrolases"/>
    <property type="match status" value="1"/>
</dbReference>
<feature type="domain" description="DUF6351" evidence="1">
    <location>
        <begin position="81"/>
        <end position="210"/>
    </location>
</feature>
<dbReference type="Gene3D" id="3.40.50.1820">
    <property type="entry name" value="alpha/beta hydrolase"/>
    <property type="match status" value="1"/>
</dbReference>
<comment type="caution">
    <text evidence="2">The sequence shown here is derived from an EMBL/GenBank/DDBJ whole genome shotgun (WGS) entry which is preliminary data.</text>
</comment>
<dbReference type="Pfam" id="PF19878">
    <property type="entry name" value="DUF6351"/>
    <property type="match status" value="1"/>
</dbReference>
<reference evidence="2" key="1">
    <citation type="journal article" date="2014" name="Front. Microbiol.">
        <title>High frequency of phylogenetically diverse reductive dehalogenase-homologous genes in deep subseafloor sedimentary metagenomes.</title>
        <authorList>
            <person name="Kawai M."/>
            <person name="Futagami T."/>
            <person name="Toyoda A."/>
            <person name="Takaki Y."/>
            <person name="Nishi S."/>
            <person name="Hori S."/>
            <person name="Arai W."/>
            <person name="Tsubouchi T."/>
            <person name="Morono Y."/>
            <person name="Uchiyama I."/>
            <person name="Ito T."/>
            <person name="Fujiyama A."/>
            <person name="Inagaki F."/>
            <person name="Takami H."/>
        </authorList>
    </citation>
    <scope>NUCLEOTIDE SEQUENCE</scope>
    <source>
        <strain evidence="2">Expedition CK06-06</strain>
    </source>
</reference>
<dbReference type="InterPro" id="IPR029058">
    <property type="entry name" value="AB_hydrolase_fold"/>
</dbReference>
<evidence type="ECO:0000313" key="2">
    <source>
        <dbReference type="EMBL" id="GAG03703.1"/>
    </source>
</evidence>
<protein>
    <recommendedName>
        <fullName evidence="1">DUF6351 domain-containing protein</fullName>
    </recommendedName>
</protein>
<dbReference type="AlphaFoldDB" id="X0UTT1"/>
<feature type="non-terminal residue" evidence="2">
    <location>
        <position position="249"/>
    </location>
</feature>
<name>X0UTT1_9ZZZZ</name>
<dbReference type="InterPro" id="IPR045556">
    <property type="entry name" value="DUF6351"/>
</dbReference>
<dbReference type="EMBL" id="BARS01020129">
    <property type="protein sequence ID" value="GAG03703.1"/>
    <property type="molecule type" value="Genomic_DNA"/>
</dbReference>
<proteinExistence type="predicted"/>
<gene>
    <name evidence="2" type="ORF">S01H1_32507</name>
</gene>
<sequence length="249" mass="26671">MKFRLFVPLSVAVLLLAFVAACGGDGQQPATATQTPTAEPAGARIILPDEPAQGFVLSDPSFEALEGAEAFSGRLGGTVYAIEMPDSWNGRLVLWAHGFRGSDRELVVDIPPIREYLIENGYAWAASSYSANGFVPFEGAHETAALHDFFIQEFGQPDYTYITGASMGGNATLLSLELFPSRYDGALAACSSMGLGEVDFIGHYVVLSAYAAGVTQEEYDSIGSIVQLGERILPALQFNPEARDLFESL</sequence>